<dbReference type="AlphaFoldDB" id="M5U004"/>
<evidence type="ECO:0000313" key="2">
    <source>
        <dbReference type="Proteomes" id="UP000011885"/>
    </source>
</evidence>
<dbReference type="Proteomes" id="UP000011885">
    <property type="component" value="Unassembled WGS sequence"/>
</dbReference>
<organism evidence="1 2">
    <name type="scientific">Rhodopirellula sallentina SM41</name>
    <dbReference type="NCBI Taxonomy" id="1263870"/>
    <lineage>
        <taxon>Bacteria</taxon>
        <taxon>Pseudomonadati</taxon>
        <taxon>Planctomycetota</taxon>
        <taxon>Planctomycetia</taxon>
        <taxon>Pirellulales</taxon>
        <taxon>Pirellulaceae</taxon>
        <taxon>Rhodopirellula</taxon>
    </lineage>
</organism>
<protein>
    <submittedName>
        <fullName evidence="1">Uncharacterized protein</fullName>
    </submittedName>
</protein>
<dbReference type="PATRIC" id="fig|1263870.3.peg.4176"/>
<gene>
    <name evidence="1" type="ORF">RSSM_03946</name>
</gene>
<accession>M5U004</accession>
<comment type="caution">
    <text evidence="1">The sequence shown here is derived from an EMBL/GenBank/DDBJ whole genome shotgun (WGS) entry which is preliminary data.</text>
</comment>
<name>M5U004_9BACT</name>
<dbReference type="EMBL" id="ANOH01000272">
    <property type="protein sequence ID" value="EMI54619.1"/>
    <property type="molecule type" value="Genomic_DNA"/>
</dbReference>
<keyword evidence="2" id="KW-1185">Reference proteome</keyword>
<sequence length="150" mass="16585">MSLRFTISLHRVASGLKRQPSPGTESPTPVTDHLDWFFQQSPDEALPVKTLATSVALAGSTQIEATLLPDHRVRYLDYDGEVSGNRGCVQRLVTGTYETIKTDARQFTIGAVKTSIIDLDDQVEYEPSAAEIQSSLHRLLTTNPHVELLH</sequence>
<dbReference type="RefSeq" id="WP_008681840.1">
    <property type="nucleotide sequence ID" value="NZ_ANOH01000272.1"/>
</dbReference>
<proteinExistence type="predicted"/>
<evidence type="ECO:0000313" key="1">
    <source>
        <dbReference type="EMBL" id="EMI54619.1"/>
    </source>
</evidence>
<reference evidence="1 2" key="1">
    <citation type="journal article" date="2013" name="Mar. Genomics">
        <title>Expression of sulfatases in Rhodopirellula baltica and the diversity of sulfatases in the genus Rhodopirellula.</title>
        <authorList>
            <person name="Wegner C.E."/>
            <person name="Richter-Heitmann T."/>
            <person name="Klindworth A."/>
            <person name="Klockow C."/>
            <person name="Richter M."/>
            <person name="Achstetter T."/>
            <person name="Glockner F.O."/>
            <person name="Harder J."/>
        </authorList>
    </citation>
    <scope>NUCLEOTIDE SEQUENCE [LARGE SCALE GENOMIC DNA]</scope>
    <source>
        <strain evidence="1 2">SM41</strain>
    </source>
</reference>
<dbReference type="OrthoDB" id="288736at2"/>